<accession>A0A4Q2RAB6</accession>
<evidence type="ECO:0000313" key="2">
    <source>
        <dbReference type="Proteomes" id="UP000289411"/>
    </source>
</evidence>
<reference evidence="1 2" key="2">
    <citation type="submission" date="2019-02" db="EMBL/GenBank/DDBJ databases">
        <title>'Lichenibacterium ramalinii' gen. nov. sp. nov., 'Lichenibacterium minor' gen. nov. sp. nov.</title>
        <authorList>
            <person name="Pankratov T."/>
        </authorList>
    </citation>
    <scope>NUCLEOTIDE SEQUENCE [LARGE SCALE GENOMIC DNA]</scope>
    <source>
        <strain evidence="1 2">RmlP001</strain>
    </source>
</reference>
<keyword evidence="2" id="KW-1185">Reference proteome</keyword>
<dbReference type="RefSeq" id="WP_129221826.1">
    <property type="nucleotide sequence ID" value="NZ_QYBC01000028.1"/>
</dbReference>
<dbReference type="Proteomes" id="UP000289411">
    <property type="component" value="Unassembled WGS sequence"/>
</dbReference>
<organism evidence="1 2">
    <name type="scientific">Lichenibacterium ramalinae</name>
    <dbReference type="NCBI Taxonomy" id="2316527"/>
    <lineage>
        <taxon>Bacteria</taxon>
        <taxon>Pseudomonadati</taxon>
        <taxon>Pseudomonadota</taxon>
        <taxon>Alphaproteobacteria</taxon>
        <taxon>Hyphomicrobiales</taxon>
        <taxon>Lichenihabitantaceae</taxon>
        <taxon>Lichenibacterium</taxon>
    </lineage>
</organism>
<reference evidence="1 2" key="1">
    <citation type="submission" date="2018-09" db="EMBL/GenBank/DDBJ databases">
        <authorList>
            <person name="Grouzdev D.S."/>
            <person name="Krutkina M.S."/>
        </authorList>
    </citation>
    <scope>NUCLEOTIDE SEQUENCE [LARGE SCALE GENOMIC DNA]</scope>
    <source>
        <strain evidence="1 2">RmlP001</strain>
    </source>
</reference>
<dbReference type="AlphaFoldDB" id="A0A4Q2RAB6"/>
<comment type="caution">
    <text evidence="1">The sequence shown here is derived from an EMBL/GenBank/DDBJ whole genome shotgun (WGS) entry which is preliminary data.</text>
</comment>
<evidence type="ECO:0008006" key="3">
    <source>
        <dbReference type="Google" id="ProtNLM"/>
    </source>
</evidence>
<name>A0A4Q2RAB6_9HYPH</name>
<dbReference type="EMBL" id="QYBC01000028">
    <property type="protein sequence ID" value="RYB01808.1"/>
    <property type="molecule type" value="Genomic_DNA"/>
</dbReference>
<gene>
    <name evidence="1" type="ORF">D3272_24250</name>
</gene>
<protein>
    <recommendedName>
        <fullName evidence="3">Methyl-accepting transducer domain-containing protein</fullName>
    </recommendedName>
</protein>
<proteinExistence type="predicted"/>
<dbReference type="Gene3D" id="6.10.250.3200">
    <property type="match status" value="1"/>
</dbReference>
<dbReference type="SUPFAM" id="SSF58104">
    <property type="entry name" value="Methyl-accepting chemotaxis protein (MCP) signaling domain"/>
    <property type="match status" value="1"/>
</dbReference>
<sequence length="565" mass="58176">MSDTIRAILPIIAGGTTSIEGAFLSAGQGLSQGLSAFKSLMDSLAALGDDLDRGGTAAASHQLDRLSRMLRAVAEQLPTDGALLRDLLDGNRGMRRKFDDLVGDMRMMVVVSRSARLEAVVSDEQRASLEGFSRTIDDQIGDAQRRIGACAAEHGGVTALLERSAQEHLAFDDAYRDRLTGLAEEFDAALDAMARRREAGLAFTAEAAAKARAITQAAGGALVSLQVGDNTRQRLEHVAHALERSVAQAGASSGGDDDGLAAATADLLCDVAGAQLRDTIAAFDGEASRILDTFALLRREGATLATAGRNAYGSADGGTASFVGEFRTRFAAAMGIVAACAANRLAIEQATGALRSMLAPLDDTLTTLVSTSEDLVIVAMNVGLKAARLGSDGRGLVTVAWELKRLAAEISSHAEALLDAFKALRGISDAFGAPSLEGAASASLDREAEAILDTLALADGRIADVLGMMDRTGGDFDATVAAAIDAFEAVAADTGRLADAADSIEAECSPASHGDAAMAAAAAVVDALLLPTYSMARERDIHAGIVGTGTVAEAGGEPVFEDWAA</sequence>
<evidence type="ECO:0000313" key="1">
    <source>
        <dbReference type="EMBL" id="RYB01808.1"/>
    </source>
</evidence>
<dbReference type="OrthoDB" id="9816265at2"/>